<dbReference type="Proteomes" id="UP000662747">
    <property type="component" value="Chromosome"/>
</dbReference>
<keyword evidence="6 11" id="KW-0822">Tryptophan biosynthesis</keyword>
<reference evidence="13 14" key="1">
    <citation type="submission" date="2021-02" db="EMBL/GenBank/DDBJ databases">
        <title>De Novo genome assembly of isolated myxobacteria.</title>
        <authorList>
            <person name="Stevens D.C."/>
        </authorList>
    </citation>
    <scope>NUCLEOTIDE SEQUENCE [LARGE SCALE GENOMIC DNA]</scope>
    <source>
        <strain evidence="14">SCPEA02</strain>
    </source>
</reference>
<evidence type="ECO:0000256" key="5">
    <source>
        <dbReference type="ARBA" id="ARBA00022605"/>
    </source>
</evidence>
<dbReference type="InterPro" id="IPR036052">
    <property type="entry name" value="TrpB-like_PALP_sf"/>
</dbReference>
<sequence length="401" mass="42557">MTTETTVGRFGRYGGRYVPETLVPALLELEEAYAKASADPSFGEEVARVLKEFVGRPTTLTPARRLTEAWGGAHVWLKREDLAHTGAHKINNTVGQVLLARRMGKKRIIAETGAGQHGVATATACALFGLPCEVYMGALDVERQSLNVFRMRALGAVVKPVESGSRTLKDAMNEAMRTWVSQVSDTHYVIGSAAGPHPYPTIVRDFQSVIGKELRTQAQAAFGKLPDAIIACVGGGSNAIGVLHPFIGDKDVRLVGVEAGGHGLNTKQHGASLTLGTEGVLHGSRSLVLQDEDGQIQEAHSISAGLDYPGVGPELAHLAKTGRMEVRTATDDEALAAFYEVARTEGILPALETSHAFARGRELARDLGKGKYLVINCSGRGDKDVATISARGVPPPVGVKS</sequence>
<keyword evidence="8 11" id="KW-0057">Aromatic amino acid biosynthesis</keyword>
<dbReference type="InterPro" id="IPR006654">
    <property type="entry name" value="Trp_synth_beta"/>
</dbReference>
<comment type="pathway">
    <text evidence="2 11">Amino-acid biosynthesis; L-tryptophan biosynthesis; L-tryptophan from chorismate: step 5/5.</text>
</comment>
<dbReference type="RefSeq" id="WP_206725005.1">
    <property type="nucleotide sequence ID" value="NZ_CP071090.1"/>
</dbReference>
<evidence type="ECO:0000256" key="7">
    <source>
        <dbReference type="ARBA" id="ARBA00022898"/>
    </source>
</evidence>
<comment type="function">
    <text evidence="11">The beta subunit is responsible for the synthesis of L-tryptophan from indole and L-serine.</text>
</comment>
<dbReference type="SUPFAM" id="SSF53686">
    <property type="entry name" value="Tryptophan synthase beta subunit-like PLP-dependent enzymes"/>
    <property type="match status" value="1"/>
</dbReference>
<dbReference type="EMBL" id="CP071090">
    <property type="protein sequence ID" value="QSQ23432.1"/>
    <property type="molecule type" value="Genomic_DNA"/>
</dbReference>
<evidence type="ECO:0000256" key="2">
    <source>
        <dbReference type="ARBA" id="ARBA00004733"/>
    </source>
</evidence>
<accession>A0ABX7NWY2</accession>
<dbReference type="Gene3D" id="3.40.50.1100">
    <property type="match status" value="2"/>
</dbReference>
<comment type="similarity">
    <text evidence="3 11">Belongs to the TrpB family.</text>
</comment>
<keyword evidence="9 11" id="KW-0456">Lyase</keyword>
<evidence type="ECO:0000256" key="8">
    <source>
        <dbReference type="ARBA" id="ARBA00023141"/>
    </source>
</evidence>
<dbReference type="PANTHER" id="PTHR48077:SF3">
    <property type="entry name" value="TRYPTOPHAN SYNTHASE"/>
    <property type="match status" value="1"/>
</dbReference>
<dbReference type="InterPro" id="IPR006653">
    <property type="entry name" value="Trp_synth_b_CS"/>
</dbReference>
<evidence type="ECO:0000256" key="10">
    <source>
        <dbReference type="ARBA" id="ARBA00049047"/>
    </source>
</evidence>
<dbReference type="GO" id="GO:0004834">
    <property type="term" value="F:tryptophan synthase activity"/>
    <property type="evidence" value="ECO:0007669"/>
    <property type="project" value="UniProtKB-EC"/>
</dbReference>
<evidence type="ECO:0000259" key="12">
    <source>
        <dbReference type="Pfam" id="PF00291"/>
    </source>
</evidence>
<dbReference type="CDD" id="cd06446">
    <property type="entry name" value="Trp-synth_B"/>
    <property type="match status" value="1"/>
</dbReference>
<evidence type="ECO:0000256" key="4">
    <source>
        <dbReference type="ARBA" id="ARBA00011270"/>
    </source>
</evidence>
<gene>
    <name evidence="11 13" type="primary">trpB</name>
    <name evidence="13" type="ORF">JY651_00130</name>
</gene>
<comment type="cofactor">
    <cofactor evidence="1 11">
        <name>pyridoxal 5'-phosphate</name>
        <dbReference type="ChEBI" id="CHEBI:597326"/>
    </cofactor>
</comment>
<organism evidence="13 14">
    <name type="scientific">Pyxidicoccus parkwayensis</name>
    <dbReference type="NCBI Taxonomy" id="2813578"/>
    <lineage>
        <taxon>Bacteria</taxon>
        <taxon>Pseudomonadati</taxon>
        <taxon>Myxococcota</taxon>
        <taxon>Myxococcia</taxon>
        <taxon>Myxococcales</taxon>
        <taxon>Cystobacterineae</taxon>
        <taxon>Myxococcaceae</taxon>
        <taxon>Pyxidicoccus</taxon>
    </lineage>
</organism>
<dbReference type="Pfam" id="PF00291">
    <property type="entry name" value="PALP"/>
    <property type="match status" value="1"/>
</dbReference>
<feature type="modified residue" description="N6-(pyridoxal phosphate)lysine" evidence="11">
    <location>
        <position position="89"/>
    </location>
</feature>
<dbReference type="PIRSF" id="PIRSF001413">
    <property type="entry name" value="Trp_syn_beta"/>
    <property type="match status" value="1"/>
</dbReference>
<dbReference type="InterPro" id="IPR023026">
    <property type="entry name" value="Trp_synth_beta/beta-like"/>
</dbReference>
<dbReference type="InterPro" id="IPR001926">
    <property type="entry name" value="TrpB-like_PALP"/>
</dbReference>
<evidence type="ECO:0000256" key="1">
    <source>
        <dbReference type="ARBA" id="ARBA00001933"/>
    </source>
</evidence>
<comment type="subunit">
    <text evidence="4 11">Tetramer of two alpha and two beta chains.</text>
</comment>
<keyword evidence="5 11" id="KW-0028">Amino-acid biosynthesis</keyword>
<comment type="catalytic activity">
    <reaction evidence="10 11">
        <text>(1S,2R)-1-C-(indol-3-yl)glycerol 3-phosphate + L-serine = D-glyceraldehyde 3-phosphate + L-tryptophan + H2O</text>
        <dbReference type="Rhea" id="RHEA:10532"/>
        <dbReference type="ChEBI" id="CHEBI:15377"/>
        <dbReference type="ChEBI" id="CHEBI:33384"/>
        <dbReference type="ChEBI" id="CHEBI:57912"/>
        <dbReference type="ChEBI" id="CHEBI:58866"/>
        <dbReference type="ChEBI" id="CHEBI:59776"/>
        <dbReference type="EC" id="4.2.1.20"/>
    </reaction>
</comment>
<evidence type="ECO:0000256" key="9">
    <source>
        <dbReference type="ARBA" id="ARBA00023239"/>
    </source>
</evidence>
<dbReference type="HAMAP" id="MF_00133">
    <property type="entry name" value="Trp_synth_beta"/>
    <property type="match status" value="1"/>
</dbReference>
<proteinExistence type="inferred from homology"/>
<name>A0ABX7NWY2_9BACT</name>
<protein>
    <recommendedName>
        <fullName evidence="11">Tryptophan synthase beta chain</fullName>
        <ecNumber evidence="11">4.2.1.20</ecNumber>
    </recommendedName>
</protein>
<dbReference type="EC" id="4.2.1.20" evidence="11"/>
<keyword evidence="14" id="KW-1185">Reference proteome</keyword>
<keyword evidence="7 11" id="KW-0663">Pyridoxal phosphate</keyword>
<feature type="domain" description="Tryptophan synthase beta chain-like PALP" evidence="12">
    <location>
        <begin position="55"/>
        <end position="377"/>
    </location>
</feature>
<evidence type="ECO:0000313" key="13">
    <source>
        <dbReference type="EMBL" id="QSQ23432.1"/>
    </source>
</evidence>
<dbReference type="PANTHER" id="PTHR48077">
    <property type="entry name" value="TRYPTOPHAN SYNTHASE-RELATED"/>
    <property type="match status" value="1"/>
</dbReference>
<evidence type="ECO:0000313" key="14">
    <source>
        <dbReference type="Proteomes" id="UP000662747"/>
    </source>
</evidence>
<evidence type="ECO:0000256" key="3">
    <source>
        <dbReference type="ARBA" id="ARBA00009982"/>
    </source>
</evidence>
<evidence type="ECO:0000256" key="11">
    <source>
        <dbReference type="HAMAP-Rule" id="MF_00133"/>
    </source>
</evidence>
<dbReference type="NCBIfam" id="TIGR00263">
    <property type="entry name" value="trpB"/>
    <property type="match status" value="1"/>
</dbReference>
<evidence type="ECO:0000256" key="6">
    <source>
        <dbReference type="ARBA" id="ARBA00022822"/>
    </source>
</evidence>
<dbReference type="PROSITE" id="PS00168">
    <property type="entry name" value="TRP_SYNTHASE_BETA"/>
    <property type="match status" value="1"/>
</dbReference>